<name>A0AAU7NS77_9GAMM</name>
<keyword evidence="2" id="KW-1185">Reference proteome</keyword>
<dbReference type="EMBL" id="CP157743">
    <property type="protein sequence ID" value="XBS19788.1"/>
    <property type="molecule type" value="Genomic_DNA"/>
</dbReference>
<sequence length="166" mass="18985">MSGKEGNVAKHGRHDRLLKEHVHDPYMTRSKPTDPTVCSECGVVFSEGRWQWLSAIPESPQHELCPACQRIRDKVPAGILSLSGAFFQQHRDEIMRLVDNKVEEQKAQHPMKRLMAVEDQGENVVITFTDVHLPRGVGEAIERAYDGELDIHYTEEAGIVRVYWQR</sequence>
<dbReference type="RefSeq" id="WP_305907464.1">
    <property type="nucleotide sequence ID" value="NZ_CP157743.1"/>
</dbReference>
<dbReference type="Proteomes" id="UP001225378">
    <property type="component" value="Chromosome"/>
</dbReference>
<organism evidence="1 2">
    <name type="scientific">Methylomarinum roseum</name>
    <dbReference type="NCBI Taxonomy" id="3067653"/>
    <lineage>
        <taxon>Bacteria</taxon>
        <taxon>Pseudomonadati</taxon>
        <taxon>Pseudomonadota</taxon>
        <taxon>Gammaproteobacteria</taxon>
        <taxon>Methylococcales</taxon>
        <taxon>Methylococcaceae</taxon>
        <taxon>Methylomarinum</taxon>
    </lineage>
</organism>
<dbReference type="InterPro" id="IPR047706">
    <property type="entry name" value="BCAM0308-like"/>
</dbReference>
<proteinExistence type="predicted"/>
<gene>
    <name evidence="1" type="ORF">Q9L42_015695</name>
</gene>
<dbReference type="KEGG" id="mech:Q9L42_015695"/>
<dbReference type="AlphaFoldDB" id="A0AAU7NS77"/>
<evidence type="ECO:0000313" key="1">
    <source>
        <dbReference type="EMBL" id="XBS19788.1"/>
    </source>
</evidence>
<reference evidence="1 2" key="1">
    <citation type="journal article" date="2024" name="Microbiology">
        <title>Methylomarinum rosea sp. nov., a novel halophilic methanotrophic bacterium from the hypersaline Lake Elton.</title>
        <authorList>
            <person name="Suleimanov R.Z."/>
            <person name="Oshkin I.Y."/>
            <person name="Danilova O.V."/>
            <person name="Suzina N.E."/>
            <person name="Dedysh S.N."/>
        </authorList>
    </citation>
    <scope>NUCLEOTIDE SEQUENCE [LARGE SCALE GENOMIC DNA]</scope>
    <source>
        <strain evidence="1 2">Ch1-1</strain>
    </source>
</reference>
<dbReference type="NCBIfam" id="NF040826">
    <property type="entry name" value="lxa_BCAM0308"/>
    <property type="match status" value="1"/>
</dbReference>
<accession>A0AAU7NS77</accession>
<protein>
    <submittedName>
        <fullName evidence="1">BCAM0308 family protein</fullName>
    </submittedName>
</protein>
<evidence type="ECO:0000313" key="2">
    <source>
        <dbReference type="Proteomes" id="UP001225378"/>
    </source>
</evidence>